<feature type="active site" description="Schiff-base intermediate with substrate" evidence="12 14">
    <location>
        <position position="167"/>
    </location>
</feature>
<evidence type="ECO:0000256" key="8">
    <source>
        <dbReference type="ARBA" id="ARBA00023154"/>
    </source>
</evidence>
<evidence type="ECO:0000256" key="7">
    <source>
        <dbReference type="ARBA" id="ARBA00022915"/>
    </source>
</evidence>
<dbReference type="CDD" id="cd00950">
    <property type="entry name" value="DHDPS"/>
    <property type="match status" value="1"/>
</dbReference>
<dbReference type="GO" id="GO:0008840">
    <property type="term" value="F:4-hydroxy-tetrahydrodipicolinate synthase activity"/>
    <property type="evidence" value="ECO:0007669"/>
    <property type="project" value="UniProtKB-UniRule"/>
</dbReference>
<reference evidence="16 17" key="1">
    <citation type="submission" date="2016-03" db="EMBL/GenBank/DDBJ databases">
        <title>Acinetobacter genomospecies 28 strain ANC 4149.</title>
        <authorList>
            <person name="Radolfova-Krizova L."/>
            <person name="Nemec A."/>
        </authorList>
    </citation>
    <scope>NUCLEOTIDE SEQUENCE [LARGE SCALE GENOMIC DNA]</scope>
    <source>
        <strain evidence="16 17">ANC 4149</strain>
    </source>
</reference>
<evidence type="ECO:0000256" key="3">
    <source>
        <dbReference type="ARBA" id="ARBA00007592"/>
    </source>
</evidence>
<evidence type="ECO:0000256" key="12">
    <source>
        <dbReference type="HAMAP-Rule" id="MF_00418"/>
    </source>
</evidence>
<evidence type="ECO:0000256" key="11">
    <source>
        <dbReference type="ARBA" id="ARBA00047836"/>
    </source>
</evidence>
<comment type="caution">
    <text evidence="16">The sequence shown here is derived from an EMBL/GenBank/DDBJ whole genome shotgun (WGS) entry which is preliminary data.</text>
</comment>
<sequence length="299" mass="31617">MTQQAQTIQGSIVAIVTPMFEDGSVDWKGLEKLVEWHIAQGTNSIVAVGTTGEASTLSMAEHTQVIKEIIRVANKRIPIIAGTGANSTHEAIELTKEAKELGADAALLVTPYYNKPTQEGLFQHYKAIAEAADMPMILYNVPGRTGVDMENETVIRLADIAQIVGIKDATGDVPRGQALIEGLKGKDMTVYSGDDATAYQLMGLGAQGNISVTANVAPKEMSEVCAAAIAGDAAGAELLNAKVANLHNILFCESNPIPVKWALHDMGLIGAGIRLPLTPLAEQYRAPLHEALADAGVIQ</sequence>
<keyword evidence="17" id="KW-1185">Reference proteome</keyword>
<dbReference type="PROSITE" id="PS00665">
    <property type="entry name" value="DHDPS_1"/>
    <property type="match status" value="1"/>
</dbReference>
<feature type="site" description="Part of a proton relay during catalysis" evidence="12">
    <location>
        <position position="113"/>
    </location>
</feature>
<keyword evidence="10 12" id="KW-0704">Schiff base</keyword>
<keyword evidence="9 12" id="KW-0456">Lyase</keyword>
<dbReference type="PRINTS" id="PR00146">
    <property type="entry name" value="DHPICSNTHASE"/>
</dbReference>
<dbReference type="HAMAP" id="MF_00418">
    <property type="entry name" value="DapA"/>
    <property type="match status" value="1"/>
</dbReference>
<comment type="function">
    <text evidence="1 12">Catalyzes the condensation of (S)-aspartate-beta-semialdehyde [(S)-ASA] and pyruvate to 4-hydroxy-tetrahydrodipicolinate (HTPA).</text>
</comment>
<evidence type="ECO:0000256" key="10">
    <source>
        <dbReference type="ARBA" id="ARBA00023270"/>
    </source>
</evidence>
<comment type="similarity">
    <text evidence="3 12 13">Belongs to the DapA family.</text>
</comment>
<evidence type="ECO:0000313" key="17">
    <source>
        <dbReference type="Proteomes" id="UP000076276"/>
    </source>
</evidence>
<dbReference type="InterPro" id="IPR002220">
    <property type="entry name" value="DapA-like"/>
</dbReference>
<dbReference type="InterPro" id="IPR005263">
    <property type="entry name" value="DapA"/>
</dbReference>
<dbReference type="InterPro" id="IPR020625">
    <property type="entry name" value="Schiff_base-form_aldolases_AS"/>
</dbReference>
<evidence type="ECO:0000256" key="6">
    <source>
        <dbReference type="ARBA" id="ARBA00022605"/>
    </source>
</evidence>
<dbReference type="UniPathway" id="UPA00034">
    <property type="reaction ID" value="UER00017"/>
</dbReference>
<evidence type="ECO:0000256" key="1">
    <source>
        <dbReference type="ARBA" id="ARBA00003294"/>
    </source>
</evidence>
<dbReference type="NCBIfam" id="TIGR00674">
    <property type="entry name" value="dapA"/>
    <property type="match status" value="1"/>
</dbReference>
<evidence type="ECO:0000256" key="15">
    <source>
        <dbReference type="PIRSR" id="PIRSR001365-2"/>
    </source>
</evidence>
<name>A0A151Y2P0_9GAMM</name>
<dbReference type="OrthoDB" id="9782828at2"/>
<evidence type="ECO:0000256" key="14">
    <source>
        <dbReference type="PIRSR" id="PIRSR001365-1"/>
    </source>
</evidence>
<dbReference type="Gene3D" id="3.20.20.70">
    <property type="entry name" value="Aldolase class I"/>
    <property type="match status" value="1"/>
</dbReference>
<keyword evidence="7 12" id="KW-0220">Diaminopimelate biosynthesis</keyword>
<comment type="catalytic activity">
    <reaction evidence="11 12">
        <text>L-aspartate 4-semialdehyde + pyruvate = (2S,4S)-4-hydroxy-2,3,4,5-tetrahydrodipicolinate + H2O + H(+)</text>
        <dbReference type="Rhea" id="RHEA:34171"/>
        <dbReference type="ChEBI" id="CHEBI:15361"/>
        <dbReference type="ChEBI" id="CHEBI:15377"/>
        <dbReference type="ChEBI" id="CHEBI:15378"/>
        <dbReference type="ChEBI" id="CHEBI:67139"/>
        <dbReference type="ChEBI" id="CHEBI:537519"/>
        <dbReference type="EC" id="4.3.3.7"/>
    </reaction>
</comment>
<feature type="binding site" evidence="12 15">
    <location>
        <position position="210"/>
    </location>
    <ligand>
        <name>pyruvate</name>
        <dbReference type="ChEBI" id="CHEBI:15361"/>
    </ligand>
</feature>
<dbReference type="PIRSF" id="PIRSF001365">
    <property type="entry name" value="DHDPS"/>
    <property type="match status" value="1"/>
</dbReference>
<keyword evidence="8 12" id="KW-0457">Lysine biosynthesis</keyword>
<evidence type="ECO:0000256" key="5">
    <source>
        <dbReference type="ARBA" id="ARBA00022490"/>
    </source>
</evidence>
<comment type="subcellular location">
    <subcellularLocation>
        <location evidence="12">Cytoplasm</location>
    </subcellularLocation>
</comment>
<dbReference type="GO" id="GO:0009089">
    <property type="term" value="P:lysine biosynthetic process via diaminopimelate"/>
    <property type="evidence" value="ECO:0007669"/>
    <property type="project" value="UniProtKB-UniRule"/>
</dbReference>
<comment type="caution">
    <text evidence="12">Was originally thought to be a dihydrodipicolinate synthase (DHDPS), catalyzing the condensation of (S)-aspartate-beta-semialdehyde [(S)-ASA] and pyruvate to dihydrodipicolinate (DHDP). However, it was shown in E.coli that the product of the enzymatic reaction is not dihydrodipicolinate but in fact (4S)-4-hydroxy-2,3,4,5-tetrahydro-(2S)-dipicolinic acid (HTPA), and that the consecutive dehydration reaction leading to DHDP is not spontaneous but catalyzed by DapB.</text>
</comment>
<comment type="pathway">
    <text evidence="2 12">Amino-acid biosynthesis; L-lysine biosynthesis via DAP pathway; (S)-tetrahydrodipicolinate from L-aspartate: step 3/4.</text>
</comment>
<organism evidence="16 17">
    <name type="scientific">Acinetobacter pragensis</name>
    <dbReference type="NCBI Taxonomy" id="1806892"/>
    <lineage>
        <taxon>Bacteria</taxon>
        <taxon>Pseudomonadati</taxon>
        <taxon>Pseudomonadota</taxon>
        <taxon>Gammaproteobacteria</taxon>
        <taxon>Moraxellales</taxon>
        <taxon>Moraxellaceae</taxon>
        <taxon>Acinetobacter</taxon>
    </lineage>
</organism>
<dbReference type="GO" id="GO:0005829">
    <property type="term" value="C:cytosol"/>
    <property type="evidence" value="ECO:0007669"/>
    <property type="project" value="TreeGrafter"/>
</dbReference>
<keyword evidence="5 12" id="KW-0963">Cytoplasm</keyword>
<evidence type="ECO:0000256" key="13">
    <source>
        <dbReference type="PIRNR" id="PIRNR001365"/>
    </source>
</evidence>
<dbReference type="GO" id="GO:0019877">
    <property type="term" value="P:diaminopimelate biosynthetic process"/>
    <property type="evidence" value="ECO:0007669"/>
    <property type="project" value="UniProtKB-UniRule"/>
</dbReference>
<dbReference type="Pfam" id="PF00701">
    <property type="entry name" value="DHDPS"/>
    <property type="match status" value="1"/>
</dbReference>
<feature type="active site" description="Proton donor/acceptor" evidence="12 14">
    <location>
        <position position="139"/>
    </location>
</feature>
<dbReference type="PANTHER" id="PTHR12128">
    <property type="entry name" value="DIHYDRODIPICOLINATE SYNTHASE"/>
    <property type="match status" value="1"/>
</dbReference>
<dbReference type="STRING" id="1806892.AZH43_10740"/>
<dbReference type="SMART" id="SM01130">
    <property type="entry name" value="DHDPS"/>
    <property type="match status" value="1"/>
</dbReference>
<evidence type="ECO:0000256" key="9">
    <source>
        <dbReference type="ARBA" id="ARBA00023239"/>
    </source>
</evidence>
<dbReference type="PROSITE" id="PS00666">
    <property type="entry name" value="DHDPS_2"/>
    <property type="match status" value="1"/>
</dbReference>
<dbReference type="InterPro" id="IPR020624">
    <property type="entry name" value="Schiff_base-form_aldolases_CS"/>
</dbReference>
<dbReference type="AlphaFoldDB" id="A0A151Y2P0"/>
<dbReference type="RefSeq" id="WP_067668430.1">
    <property type="nucleotide sequence ID" value="NZ_CBCSIK010000003.1"/>
</dbReference>
<dbReference type="Proteomes" id="UP000076276">
    <property type="component" value="Unassembled WGS sequence"/>
</dbReference>
<dbReference type="EC" id="4.3.3.7" evidence="4 12"/>
<dbReference type="EMBL" id="LUAW01000017">
    <property type="protein sequence ID" value="KYQ72311.1"/>
    <property type="molecule type" value="Genomic_DNA"/>
</dbReference>
<comment type="subunit">
    <text evidence="12">Homotetramer; dimer of dimers.</text>
</comment>
<proteinExistence type="inferred from homology"/>
<dbReference type="PANTHER" id="PTHR12128:SF66">
    <property type="entry name" value="4-HYDROXY-2-OXOGLUTARATE ALDOLASE, MITOCHONDRIAL"/>
    <property type="match status" value="1"/>
</dbReference>
<feature type="binding site" evidence="12 15">
    <location>
        <position position="51"/>
    </location>
    <ligand>
        <name>pyruvate</name>
        <dbReference type="ChEBI" id="CHEBI:15361"/>
    </ligand>
</feature>
<protein>
    <recommendedName>
        <fullName evidence="4 12">4-hydroxy-tetrahydrodipicolinate synthase</fullName>
        <shortName evidence="12">HTPA synthase</shortName>
        <ecNumber evidence="4 12">4.3.3.7</ecNumber>
    </recommendedName>
</protein>
<dbReference type="InterPro" id="IPR013785">
    <property type="entry name" value="Aldolase_TIM"/>
</dbReference>
<gene>
    <name evidence="12" type="primary">dapA</name>
    <name evidence="16" type="ORF">AZH43_10740</name>
</gene>
<evidence type="ECO:0000313" key="16">
    <source>
        <dbReference type="EMBL" id="KYQ72311.1"/>
    </source>
</evidence>
<dbReference type="SUPFAM" id="SSF51569">
    <property type="entry name" value="Aldolase"/>
    <property type="match status" value="1"/>
</dbReference>
<keyword evidence="6 12" id="KW-0028">Amino-acid biosynthesis</keyword>
<accession>A0A151Y2P0</accession>
<evidence type="ECO:0000256" key="2">
    <source>
        <dbReference type="ARBA" id="ARBA00005120"/>
    </source>
</evidence>
<evidence type="ECO:0000256" key="4">
    <source>
        <dbReference type="ARBA" id="ARBA00012086"/>
    </source>
</evidence>
<feature type="site" description="Part of a proton relay during catalysis" evidence="12">
    <location>
        <position position="50"/>
    </location>
</feature>